<dbReference type="InterPro" id="IPR036291">
    <property type="entry name" value="NAD(P)-bd_dom_sf"/>
</dbReference>
<dbReference type="InterPro" id="IPR008927">
    <property type="entry name" value="6-PGluconate_DH-like_C_sf"/>
</dbReference>
<dbReference type="SUPFAM" id="SSF51735">
    <property type="entry name" value="NAD(P)-binding Rossmann-fold domains"/>
    <property type="match status" value="1"/>
</dbReference>
<evidence type="ECO:0000313" key="5">
    <source>
        <dbReference type="EMBL" id="MBD1395360.1"/>
    </source>
</evidence>
<dbReference type="PANTHER" id="PTHR30524:SF0">
    <property type="entry name" value="ALTRONATE OXIDOREDUCTASE-RELATED"/>
    <property type="match status" value="1"/>
</dbReference>
<dbReference type="AlphaFoldDB" id="A0A926NVB1"/>
<dbReference type="GO" id="GO:0009026">
    <property type="term" value="F:tagaturonate reductase activity"/>
    <property type="evidence" value="ECO:0007669"/>
    <property type="project" value="UniProtKB-EC"/>
</dbReference>
<dbReference type="Gene3D" id="1.10.1040.10">
    <property type="entry name" value="N-(1-d-carboxylethyl)-l-norvaline Dehydrogenase, domain 2"/>
    <property type="match status" value="1"/>
</dbReference>
<keyword evidence="1 5" id="KW-0560">Oxidoreductase</keyword>
<dbReference type="GO" id="GO:0008926">
    <property type="term" value="F:mannitol-1-phosphate 5-dehydrogenase activity"/>
    <property type="evidence" value="ECO:0007669"/>
    <property type="project" value="TreeGrafter"/>
</dbReference>
<dbReference type="SUPFAM" id="SSF48179">
    <property type="entry name" value="6-phosphogluconate dehydrogenase C-terminal domain-like"/>
    <property type="match status" value="1"/>
</dbReference>
<evidence type="ECO:0000259" key="3">
    <source>
        <dbReference type="Pfam" id="PF01232"/>
    </source>
</evidence>
<dbReference type="RefSeq" id="WP_191165922.1">
    <property type="nucleotide sequence ID" value="NZ_JACWMX010000011.1"/>
</dbReference>
<keyword evidence="6" id="KW-1185">Reference proteome</keyword>
<name>A0A926NVB1_9SPHI</name>
<evidence type="ECO:0000259" key="4">
    <source>
        <dbReference type="Pfam" id="PF08125"/>
    </source>
</evidence>
<accession>A0A926NVB1</accession>
<proteinExistence type="predicted"/>
<protein>
    <submittedName>
        <fullName evidence="5">Tagaturonate reductase</fullName>
        <ecNumber evidence="5">1.1.1.58</ecNumber>
    </submittedName>
</protein>
<reference evidence="5" key="1">
    <citation type="submission" date="2020-09" db="EMBL/GenBank/DDBJ databases">
        <title>Novel species of Mucilaginibacter isolated from a glacier on the Tibetan Plateau.</title>
        <authorList>
            <person name="Liu Q."/>
            <person name="Xin Y.-H."/>
        </authorList>
    </citation>
    <scope>NUCLEOTIDE SEQUENCE</scope>
    <source>
        <strain evidence="5">ZB1P21</strain>
    </source>
</reference>
<comment type="caution">
    <text evidence="5">The sequence shown here is derived from an EMBL/GenBank/DDBJ whole genome shotgun (WGS) entry which is preliminary data.</text>
</comment>
<evidence type="ECO:0000313" key="6">
    <source>
        <dbReference type="Proteomes" id="UP000619078"/>
    </source>
</evidence>
<dbReference type="InterPro" id="IPR013328">
    <property type="entry name" value="6PGD_dom2"/>
</dbReference>
<dbReference type="EMBL" id="JACWMX010000011">
    <property type="protein sequence ID" value="MBD1395360.1"/>
    <property type="molecule type" value="Genomic_DNA"/>
</dbReference>
<keyword evidence="2" id="KW-0520">NAD</keyword>
<dbReference type="GO" id="GO:0005829">
    <property type="term" value="C:cytosol"/>
    <property type="evidence" value="ECO:0007669"/>
    <property type="project" value="TreeGrafter"/>
</dbReference>
<feature type="domain" description="Mannitol dehydrogenase N-terminal" evidence="3">
    <location>
        <begin position="27"/>
        <end position="260"/>
    </location>
</feature>
<dbReference type="Pfam" id="PF01232">
    <property type="entry name" value="Mannitol_dh"/>
    <property type="match status" value="1"/>
</dbReference>
<feature type="domain" description="Mannitol dehydrogenase C-terminal" evidence="4">
    <location>
        <begin position="282"/>
        <end position="484"/>
    </location>
</feature>
<evidence type="ECO:0000256" key="1">
    <source>
        <dbReference type="ARBA" id="ARBA00023002"/>
    </source>
</evidence>
<sequence>MLSKNNLPNATGNLIVPAKELFDLPEKVLQFGTGVLLRGLPDYYIDKANRQGVFNGRVVVVKSTTTGDTADFDQQDCLYTLHVKGIAGGKEVDEQVINSAISRVLSAATQWADILNVAHNKELKIVLSNTTEVGLQFLAESIGQTPPESFPGKLLAFLLERYRAFNGDMEAGLVIIPTELVIDNGKLLKQIIMQLATYNQLEDAFTNWLTTANHFCNSLVDRIVPGKPVAAENSILNQRSGYKDNLRIVAEPYSLWAIEGGPDVEAALSFCRVDSGVVITPDIEKFRELKLRLLNGTHTLCCAVAILAGFKTVDEAMRDKSFINFINRIMTEEIKPSIPYPVDKEEAALFARNVIDRFSNPYIKHQWMSISAQYSLKMRTRVIPLLANYENSFRQAPQLMAFGFAAFIAFMQVEQVNGKFEGKSNGVNYLVTDNSADVFAAAWKTAFSDGRVVDTLLSDLSLWGTDLTSLPGFKEEVSRRLEQIKAVGILNILQATY</sequence>
<evidence type="ECO:0000256" key="2">
    <source>
        <dbReference type="ARBA" id="ARBA00023027"/>
    </source>
</evidence>
<dbReference type="PANTHER" id="PTHR30524">
    <property type="entry name" value="MANNITOL-1-PHOSPHATE 5-DEHYDROGENASE"/>
    <property type="match status" value="1"/>
</dbReference>
<dbReference type="Pfam" id="PF08125">
    <property type="entry name" value="Mannitol_dh_C"/>
    <property type="match status" value="1"/>
</dbReference>
<dbReference type="EC" id="1.1.1.58" evidence="5"/>
<organism evidence="5 6">
    <name type="scientific">Mucilaginibacter glaciei</name>
    <dbReference type="NCBI Taxonomy" id="2772109"/>
    <lineage>
        <taxon>Bacteria</taxon>
        <taxon>Pseudomonadati</taxon>
        <taxon>Bacteroidota</taxon>
        <taxon>Sphingobacteriia</taxon>
        <taxon>Sphingobacteriales</taxon>
        <taxon>Sphingobacteriaceae</taxon>
        <taxon>Mucilaginibacter</taxon>
    </lineage>
</organism>
<gene>
    <name evidence="5" type="ORF">IDJ76_19815</name>
</gene>
<dbReference type="NCBIfam" id="NF002969">
    <property type="entry name" value="PRK03643.1"/>
    <property type="match status" value="1"/>
</dbReference>
<dbReference type="InterPro" id="IPR013118">
    <property type="entry name" value="Mannitol_DH_C"/>
</dbReference>
<dbReference type="Proteomes" id="UP000619078">
    <property type="component" value="Unassembled WGS sequence"/>
</dbReference>
<dbReference type="GO" id="GO:0019592">
    <property type="term" value="P:mannitol catabolic process"/>
    <property type="evidence" value="ECO:0007669"/>
    <property type="project" value="TreeGrafter"/>
</dbReference>
<dbReference type="Gene3D" id="3.40.50.720">
    <property type="entry name" value="NAD(P)-binding Rossmann-like Domain"/>
    <property type="match status" value="1"/>
</dbReference>
<dbReference type="InterPro" id="IPR013131">
    <property type="entry name" value="Mannitol_DH_N"/>
</dbReference>